<evidence type="ECO:0000259" key="1">
    <source>
        <dbReference type="Pfam" id="PF13472"/>
    </source>
</evidence>
<dbReference type="PANTHER" id="PTHR30383:SF5">
    <property type="entry name" value="SGNH HYDROLASE-TYPE ESTERASE DOMAIN-CONTAINING PROTEIN"/>
    <property type="match status" value="1"/>
</dbReference>
<accession>A0ABZ0RNN2</accession>
<dbReference type="EC" id="3.1.-.-" evidence="2"/>
<dbReference type="EMBL" id="CP138858">
    <property type="protein sequence ID" value="WPJ96733.1"/>
    <property type="molecule type" value="Genomic_DNA"/>
</dbReference>
<dbReference type="CDD" id="cd00229">
    <property type="entry name" value="SGNH_hydrolase"/>
    <property type="match status" value="1"/>
</dbReference>
<evidence type="ECO:0000313" key="2">
    <source>
        <dbReference type="EMBL" id="WPJ96733.1"/>
    </source>
</evidence>
<evidence type="ECO:0000313" key="3">
    <source>
        <dbReference type="Proteomes" id="UP001324993"/>
    </source>
</evidence>
<proteinExistence type="predicted"/>
<dbReference type="InterPro" id="IPR013830">
    <property type="entry name" value="SGNH_hydro"/>
</dbReference>
<feature type="domain" description="SGNH hydrolase-type esterase" evidence="1">
    <location>
        <begin position="22"/>
        <end position="193"/>
    </location>
</feature>
<sequence length="228" mass="26359">MNSHIKSLLNHIASDQPTRILAFGSSNTERLCPGMHWFDCFEMALHQNHGPRAHCINVGVGGNTTRHLLARFESDAAFYKPHAAFLTIGGNDCKPEEELDATEFEANLNELWKRFDAIGTHVIFQTYYAVISDGSERFQKFYLYMDLIRKVARERDATLIDHLARWEPLRQQRPDLYKPLMGDAFHLIARGNKVVGLDIARTFGWQMRPEMEHWAEAFMIQQTMDQFS</sequence>
<organism evidence="2 3">
    <name type="scientific">Coraliomargarita algicola</name>
    <dbReference type="NCBI Taxonomy" id="3092156"/>
    <lineage>
        <taxon>Bacteria</taxon>
        <taxon>Pseudomonadati</taxon>
        <taxon>Verrucomicrobiota</taxon>
        <taxon>Opitutia</taxon>
        <taxon>Puniceicoccales</taxon>
        <taxon>Coraliomargaritaceae</taxon>
        <taxon>Coraliomargarita</taxon>
    </lineage>
</organism>
<dbReference type="SUPFAM" id="SSF52266">
    <property type="entry name" value="SGNH hydrolase"/>
    <property type="match status" value="1"/>
</dbReference>
<dbReference type="Proteomes" id="UP001324993">
    <property type="component" value="Chromosome"/>
</dbReference>
<keyword evidence="3" id="KW-1185">Reference proteome</keyword>
<keyword evidence="2" id="KW-0378">Hydrolase</keyword>
<name>A0ABZ0RNN2_9BACT</name>
<dbReference type="InterPro" id="IPR036514">
    <property type="entry name" value="SGNH_hydro_sf"/>
</dbReference>
<reference evidence="2 3" key="1">
    <citation type="submission" date="2023-11" db="EMBL/GenBank/DDBJ databases">
        <title>Coraliomargarita sp. nov., isolated from marine algae.</title>
        <authorList>
            <person name="Lee J.K."/>
            <person name="Baek J.H."/>
            <person name="Kim J.M."/>
            <person name="Choi D.G."/>
            <person name="Jeon C.O."/>
        </authorList>
    </citation>
    <scope>NUCLEOTIDE SEQUENCE [LARGE SCALE GENOMIC DNA]</scope>
    <source>
        <strain evidence="2 3">J2-16</strain>
    </source>
</reference>
<gene>
    <name evidence="2" type="ORF">SH580_03315</name>
</gene>
<dbReference type="PANTHER" id="PTHR30383">
    <property type="entry name" value="THIOESTERASE 1/PROTEASE 1/LYSOPHOSPHOLIPASE L1"/>
    <property type="match status" value="1"/>
</dbReference>
<dbReference type="RefSeq" id="WP_319833590.1">
    <property type="nucleotide sequence ID" value="NZ_CP138858.1"/>
</dbReference>
<dbReference type="GO" id="GO:0016787">
    <property type="term" value="F:hydrolase activity"/>
    <property type="evidence" value="ECO:0007669"/>
    <property type="project" value="UniProtKB-KW"/>
</dbReference>
<dbReference type="InterPro" id="IPR051532">
    <property type="entry name" value="Ester_Hydrolysis_Enzymes"/>
</dbReference>
<dbReference type="Gene3D" id="3.40.50.1110">
    <property type="entry name" value="SGNH hydrolase"/>
    <property type="match status" value="1"/>
</dbReference>
<dbReference type="Pfam" id="PF13472">
    <property type="entry name" value="Lipase_GDSL_2"/>
    <property type="match status" value="1"/>
</dbReference>
<protein>
    <submittedName>
        <fullName evidence="2">SGNH/GDSL hydrolase family protein</fullName>
        <ecNumber evidence="2">3.1.-.-</ecNumber>
    </submittedName>
</protein>